<dbReference type="EMBL" id="FNVU01000001">
    <property type="protein sequence ID" value="SEF60612.1"/>
    <property type="molecule type" value="Genomic_DNA"/>
</dbReference>
<feature type="compositionally biased region" description="Low complexity" evidence="1">
    <location>
        <begin position="383"/>
        <end position="395"/>
    </location>
</feature>
<keyword evidence="2" id="KW-0472">Membrane</keyword>
<feature type="region of interest" description="Disordered" evidence="1">
    <location>
        <begin position="307"/>
        <end position="331"/>
    </location>
</feature>
<protein>
    <recommendedName>
        <fullName evidence="5">Large membrane protein</fullName>
    </recommendedName>
</protein>
<dbReference type="OrthoDB" id="3830613at2"/>
<reference evidence="3 4" key="1">
    <citation type="submission" date="2016-10" db="EMBL/GenBank/DDBJ databases">
        <authorList>
            <person name="de Groot N.N."/>
        </authorList>
    </citation>
    <scope>NUCLEOTIDE SEQUENCE [LARGE SCALE GENOMIC DNA]</scope>
    <source>
        <strain evidence="3 4">CGMCC 4.2023</strain>
    </source>
</reference>
<feature type="region of interest" description="Disordered" evidence="1">
    <location>
        <begin position="1"/>
        <end position="39"/>
    </location>
</feature>
<feature type="region of interest" description="Disordered" evidence="1">
    <location>
        <begin position="380"/>
        <end position="425"/>
    </location>
</feature>
<dbReference type="RefSeq" id="WP_103883851.1">
    <property type="nucleotide sequence ID" value="NZ_FNVU01000001.1"/>
</dbReference>
<dbReference type="Proteomes" id="UP000236754">
    <property type="component" value="Unassembled WGS sequence"/>
</dbReference>
<evidence type="ECO:0000256" key="1">
    <source>
        <dbReference type="SAM" id="MobiDB-lite"/>
    </source>
</evidence>
<dbReference type="AlphaFoldDB" id="A0A1H5TCN5"/>
<keyword evidence="2" id="KW-1133">Transmembrane helix</keyword>
<accession>A0A1H5TCN5</accession>
<sequence>MSKERDDGVDEGGTRSAHDAEHTDHTQHPEGGERPAGRPRWAIAAVVAAVLVAGGGGAWWASATGGSSGSAGSGDDAGPPLRMDGPAPVAGTSSPTDGGGSAFHLTGSLPKGPEKAAVYAAAGAVSASDVRHLATLLGMPGSVRTEDGSWRVGAEAGSSGPSLLVSKAAPGTWSYSADGTPATGARGGGAGTAPVSPAAAESVAAPLIKGLGLSGAKVDASVAAGSVRTVSVDPRIGGMPTHGWTLSLQIGADGRTSTGYGRLSDLAKGATYPVVSAATALKELNSTPVMHPGEGVVSCLKPVPSPSLRTSQGVGPKDIAPPCVPGSGTRQPTEVRGATFGLAMEYVAGVQTLVPAWLFETAQPGTARTSVVAETAVDPHYITSGSGSVPPTTSTAPPPSVNPGGPIRPSAPASPPSGQTTRRVPVDSYTASGSTLTLAYEGGACDTYQASASASGSQVTVSVVATPKPKGTVCPMIIRTLTQKVTLAAPLGDRKVVDASNGRPVAGTER</sequence>
<evidence type="ECO:0000313" key="4">
    <source>
        <dbReference type="Proteomes" id="UP000236754"/>
    </source>
</evidence>
<feature type="transmembrane region" description="Helical" evidence="2">
    <location>
        <begin position="41"/>
        <end position="61"/>
    </location>
</feature>
<proteinExistence type="predicted"/>
<keyword evidence="4" id="KW-1185">Reference proteome</keyword>
<feature type="compositionally biased region" description="Basic and acidic residues" evidence="1">
    <location>
        <begin position="1"/>
        <end position="36"/>
    </location>
</feature>
<keyword evidence="2" id="KW-0812">Transmembrane</keyword>
<evidence type="ECO:0008006" key="5">
    <source>
        <dbReference type="Google" id="ProtNLM"/>
    </source>
</evidence>
<evidence type="ECO:0000313" key="3">
    <source>
        <dbReference type="EMBL" id="SEF60612.1"/>
    </source>
</evidence>
<gene>
    <name evidence="3" type="ORF">SAMN05216223_101476</name>
</gene>
<name>A0A1H5TCN5_9ACTN</name>
<feature type="region of interest" description="Disordered" evidence="1">
    <location>
        <begin position="64"/>
        <end position="108"/>
    </location>
</feature>
<organism evidence="3 4">
    <name type="scientific">Actinacidiphila yanglinensis</name>
    <dbReference type="NCBI Taxonomy" id="310779"/>
    <lineage>
        <taxon>Bacteria</taxon>
        <taxon>Bacillati</taxon>
        <taxon>Actinomycetota</taxon>
        <taxon>Actinomycetes</taxon>
        <taxon>Kitasatosporales</taxon>
        <taxon>Streptomycetaceae</taxon>
        <taxon>Actinacidiphila</taxon>
    </lineage>
</organism>
<evidence type="ECO:0000256" key="2">
    <source>
        <dbReference type="SAM" id="Phobius"/>
    </source>
</evidence>